<comment type="caution">
    <text evidence="1">The sequence shown here is derived from an EMBL/GenBank/DDBJ whole genome shotgun (WGS) entry which is preliminary data.</text>
</comment>
<gene>
    <name evidence="1" type="ORF">HGK34_10650</name>
</gene>
<name>A0ABS1LKI4_9MICO</name>
<protein>
    <recommendedName>
        <fullName evidence="3">Transcriptional regulator</fullName>
    </recommendedName>
</protein>
<dbReference type="Gene3D" id="1.10.260.40">
    <property type="entry name" value="lambda repressor-like DNA-binding domains"/>
    <property type="match status" value="1"/>
</dbReference>
<evidence type="ECO:0008006" key="3">
    <source>
        <dbReference type="Google" id="ProtNLM"/>
    </source>
</evidence>
<accession>A0ABS1LKI4</accession>
<organism evidence="1 2">
    <name type="scientific">Myceligenerans indicum</name>
    <dbReference type="NCBI Taxonomy" id="2593663"/>
    <lineage>
        <taxon>Bacteria</taxon>
        <taxon>Bacillati</taxon>
        <taxon>Actinomycetota</taxon>
        <taxon>Actinomycetes</taxon>
        <taxon>Micrococcales</taxon>
        <taxon>Promicromonosporaceae</taxon>
        <taxon>Myceligenerans</taxon>
    </lineage>
</organism>
<proteinExistence type="predicted"/>
<dbReference type="Proteomes" id="UP000675409">
    <property type="component" value="Unassembled WGS sequence"/>
</dbReference>
<sequence length="161" mass="18113">MNTQRADDDPERTPDLVTPGQRLGELFRSRLNELFAAAERRGERLTNREVVRWMSDHGYPIKDAYFSQLRSGRATSPSLKVIEGISAYFGVESSTFLDVDRRRAELDDLLEEHGVRSVATRAVGLSDENIDAIARLLDRFREVENLPPIRPEGAGDGSRGK</sequence>
<dbReference type="RefSeq" id="WP_201846985.1">
    <property type="nucleotide sequence ID" value="NZ_JABBYC010000015.1"/>
</dbReference>
<dbReference type="InterPro" id="IPR010982">
    <property type="entry name" value="Lambda_DNA-bd_dom_sf"/>
</dbReference>
<evidence type="ECO:0000313" key="2">
    <source>
        <dbReference type="Proteomes" id="UP000675409"/>
    </source>
</evidence>
<evidence type="ECO:0000313" key="1">
    <source>
        <dbReference type="EMBL" id="MBL0886726.1"/>
    </source>
</evidence>
<reference evidence="1 2" key="1">
    <citation type="journal article" date="2021" name="Arch. Microbiol.">
        <title>Myceligenerans indicum sp. nov., an actinobacterium isolated from mangrove sediment of Sundarbans, India.</title>
        <authorList>
            <person name="Asha K."/>
            <person name="Bhadury P."/>
        </authorList>
    </citation>
    <scope>NUCLEOTIDE SEQUENCE [LARGE SCALE GENOMIC DNA]</scope>
    <source>
        <strain evidence="1 2">I2</strain>
    </source>
</reference>
<keyword evidence="2" id="KW-1185">Reference proteome</keyword>
<dbReference type="EMBL" id="JABBYC010000015">
    <property type="protein sequence ID" value="MBL0886726.1"/>
    <property type="molecule type" value="Genomic_DNA"/>
</dbReference>